<dbReference type="Proteomes" id="UP000030655">
    <property type="component" value="Unassembled WGS sequence"/>
</dbReference>
<keyword evidence="1" id="KW-0732">Signal</keyword>
<accession>A0A059F0G3</accession>
<sequence length="144" mass="16902">MIFLLLLNLMNLSLDSNYKGITTILEWSESPTDINAINKALLVIDKIEGICVEKKKDLSEKLLIQKDYEIHTDCHIWNKILEILRLRFSLNECDSGCYISHVQFKNKINTILYDIINKYSYININEILLRIKKIVDEIENQNNN</sequence>
<dbReference type="EMBL" id="KK365162">
    <property type="protein sequence ID" value="KCZ80793.1"/>
    <property type="molecule type" value="Genomic_DNA"/>
</dbReference>
<dbReference type="AlphaFoldDB" id="A0A059F0G3"/>
<reference evidence="2 3" key="2">
    <citation type="submission" date="2014-03" db="EMBL/GenBank/DDBJ databases">
        <title>The Genome Sequence of Anncaliia algerae insect isolate PRA339.</title>
        <authorList>
            <consortium name="The Broad Institute Genome Sequencing Platform"/>
            <consortium name="The Broad Institute Genome Sequencing Center for Infectious Disease"/>
            <person name="Cuomo C."/>
            <person name="Becnel J."/>
            <person name="Sanscrainte N."/>
            <person name="Walker B."/>
            <person name="Young S.K."/>
            <person name="Zeng Q."/>
            <person name="Gargeya S."/>
            <person name="Fitzgerald M."/>
            <person name="Haas B."/>
            <person name="Abouelleil A."/>
            <person name="Alvarado L."/>
            <person name="Arachchi H.M."/>
            <person name="Berlin A.M."/>
            <person name="Chapman S.B."/>
            <person name="Dewar J."/>
            <person name="Goldberg J."/>
            <person name="Griggs A."/>
            <person name="Gujja S."/>
            <person name="Hansen M."/>
            <person name="Howarth C."/>
            <person name="Imamovic A."/>
            <person name="Larimer J."/>
            <person name="McCowan C."/>
            <person name="Murphy C."/>
            <person name="Neiman D."/>
            <person name="Pearson M."/>
            <person name="Priest M."/>
            <person name="Roberts A."/>
            <person name="Saif S."/>
            <person name="Shea T."/>
            <person name="Sisk P."/>
            <person name="Sykes S."/>
            <person name="Wortman J."/>
            <person name="Nusbaum C."/>
            <person name="Birren B."/>
        </authorList>
    </citation>
    <scope>NUCLEOTIDE SEQUENCE [LARGE SCALE GENOMIC DNA]</scope>
    <source>
        <strain evidence="2 3">PRA339</strain>
    </source>
</reference>
<dbReference type="HOGENOM" id="CLU_1834670_0_0_1"/>
<dbReference type="OrthoDB" id="10314700at2759"/>
<name>A0A059F0G3_9MICR</name>
<protein>
    <submittedName>
        <fullName evidence="2">Uncharacterized protein</fullName>
    </submittedName>
</protein>
<feature type="chain" id="PRO_5012113384" evidence="1">
    <location>
        <begin position="16"/>
        <end position="144"/>
    </location>
</feature>
<feature type="signal peptide" evidence="1">
    <location>
        <begin position="1"/>
        <end position="15"/>
    </location>
</feature>
<proteinExistence type="predicted"/>
<evidence type="ECO:0000256" key="1">
    <source>
        <dbReference type="SAM" id="SignalP"/>
    </source>
</evidence>
<organism evidence="2 3">
    <name type="scientific">Anncaliia algerae PRA339</name>
    <dbReference type="NCBI Taxonomy" id="1288291"/>
    <lineage>
        <taxon>Eukaryota</taxon>
        <taxon>Fungi</taxon>
        <taxon>Fungi incertae sedis</taxon>
        <taxon>Microsporidia</taxon>
        <taxon>Tubulinosematoidea</taxon>
        <taxon>Tubulinosematidae</taxon>
        <taxon>Anncaliia</taxon>
    </lineage>
</organism>
<reference evidence="3" key="1">
    <citation type="submission" date="2013-02" db="EMBL/GenBank/DDBJ databases">
        <authorList>
            <consortium name="The Broad Institute Genome Sequencing Platform"/>
            <person name="Cuomo C."/>
            <person name="Becnel J."/>
            <person name="Sanscrainte N."/>
            <person name="Walker B."/>
            <person name="Young S.K."/>
            <person name="Zeng Q."/>
            <person name="Gargeya S."/>
            <person name="Fitzgerald M."/>
            <person name="Haas B."/>
            <person name="Abouelleil A."/>
            <person name="Alvarado L."/>
            <person name="Arachchi H.M."/>
            <person name="Berlin A.M."/>
            <person name="Chapman S.B."/>
            <person name="Dewar J."/>
            <person name="Goldberg J."/>
            <person name="Griggs A."/>
            <person name="Gujja S."/>
            <person name="Hansen M."/>
            <person name="Howarth C."/>
            <person name="Imamovic A."/>
            <person name="Larimer J."/>
            <person name="McCowan C."/>
            <person name="Murphy C."/>
            <person name="Neiman D."/>
            <person name="Pearson M."/>
            <person name="Priest M."/>
            <person name="Roberts A."/>
            <person name="Saif S."/>
            <person name="Shea T."/>
            <person name="Sisk P."/>
            <person name="Sykes S."/>
            <person name="Wortman J."/>
            <person name="Nusbaum C."/>
            <person name="Birren B."/>
        </authorList>
    </citation>
    <scope>NUCLEOTIDE SEQUENCE [LARGE SCALE GENOMIC DNA]</scope>
    <source>
        <strain evidence="3">PRA339</strain>
    </source>
</reference>
<evidence type="ECO:0000313" key="2">
    <source>
        <dbReference type="EMBL" id="KCZ80793.1"/>
    </source>
</evidence>
<gene>
    <name evidence="2" type="ORF">H312_01800</name>
</gene>
<keyword evidence="3" id="KW-1185">Reference proteome</keyword>
<dbReference type="VEuPathDB" id="MicrosporidiaDB:H312_01800"/>
<evidence type="ECO:0000313" key="3">
    <source>
        <dbReference type="Proteomes" id="UP000030655"/>
    </source>
</evidence>